<dbReference type="GO" id="GO:0003700">
    <property type="term" value="F:DNA-binding transcription factor activity"/>
    <property type="evidence" value="ECO:0007669"/>
    <property type="project" value="InterPro"/>
</dbReference>
<dbReference type="InterPro" id="IPR050950">
    <property type="entry name" value="HTH-type_LysR_regulators"/>
</dbReference>
<dbReference type="Pfam" id="PF00126">
    <property type="entry name" value="HTH_1"/>
    <property type="match status" value="1"/>
</dbReference>
<accession>A0A517DQ46</accession>
<proteinExistence type="inferred from homology"/>
<keyword evidence="4" id="KW-0804">Transcription</keyword>
<evidence type="ECO:0000313" key="6">
    <source>
        <dbReference type="EMBL" id="QDR79480.1"/>
    </source>
</evidence>
<sequence length="302" mass="34263">MNIQKYEAFLKTVEYQSLTKAAQKLGYTQSAISHMLNALEKEWGVTLLTRDRSGVCITSEGSQLLPLVQKVCHANRELMNEIGELHGLKSGVIRIGTFTSVSVHWLPHMIKTFQSEYPNIDFQLLHGDYTEIENWIMEGRADCGFLRLPASTDLESIFLAQDRLLVILPEQHPLAGCDYFPITRLAAEPFILLEEGTENEITAIFEENHICPHVRFTARDDYAIISMVENGLGISILPELVLHRTPYNIVKKELDLPAYRKLGIVLKNKRHASPAVKRFLDYLHTSTGLKIKPEILQPLSNK</sequence>
<protein>
    <submittedName>
        <fullName evidence="6">HTH-type transcriptional activator CmpR</fullName>
    </submittedName>
</protein>
<dbReference type="PANTHER" id="PTHR30419">
    <property type="entry name" value="HTH-TYPE TRANSCRIPTIONAL REGULATOR YBHD"/>
    <property type="match status" value="1"/>
</dbReference>
<dbReference type="InterPro" id="IPR005119">
    <property type="entry name" value="LysR_subst-bd"/>
</dbReference>
<feature type="domain" description="HTH lysR-type" evidence="5">
    <location>
        <begin position="1"/>
        <end position="58"/>
    </location>
</feature>
<dbReference type="PANTHER" id="PTHR30419:SF28">
    <property type="entry name" value="HTH-TYPE TRANSCRIPTIONAL REGULATOR BSDA"/>
    <property type="match status" value="1"/>
</dbReference>
<dbReference type="Proteomes" id="UP000320776">
    <property type="component" value="Chromosome"/>
</dbReference>
<keyword evidence="3" id="KW-0238">DNA-binding</keyword>
<dbReference type="KEGG" id="sted:SPTER_07550"/>
<dbReference type="AlphaFoldDB" id="A0A517DQ46"/>
<dbReference type="SUPFAM" id="SSF46785">
    <property type="entry name" value="Winged helix' DNA-binding domain"/>
    <property type="match status" value="1"/>
</dbReference>
<organism evidence="6 7">
    <name type="scientific">Sporomusa termitida</name>
    <dbReference type="NCBI Taxonomy" id="2377"/>
    <lineage>
        <taxon>Bacteria</taxon>
        <taxon>Bacillati</taxon>
        <taxon>Bacillota</taxon>
        <taxon>Negativicutes</taxon>
        <taxon>Selenomonadales</taxon>
        <taxon>Sporomusaceae</taxon>
        <taxon>Sporomusa</taxon>
    </lineage>
</organism>
<evidence type="ECO:0000256" key="2">
    <source>
        <dbReference type="ARBA" id="ARBA00023015"/>
    </source>
</evidence>
<dbReference type="InterPro" id="IPR036388">
    <property type="entry name" value="WH-like_DNA-bd_sf"/>
</dbReference>
<dbReference type="GO" id="GO:0003677">
    <property type="term" value="F:DNA binding"/>
    <property type="evidence" value="ECO:0007669"/>
    <property type="project" value="UniProtKB-KW"/>
</dbReference>
<keyword evidence="2" id="KW-0805">Transcription regulation</keyword>
<dbReference type="SUPFAM" id="SSF53850">
    <property type="entry name" value="Periplasmic binding protein-like II"/>
    <property type="match status" value="1"/>
</dbReference>
<comment type="similarity">
    <text evidence="1">Belongs to the LysR transcriptional regulatory family.</text>
</comment>
<evidence type="ECO:0000259" key="5">
    <source>
        <dbReference type="PROSITE" id="PS50931"/>
    </source>
</evidence>
<dbReference type="RefSeq" id="WP_144349125.1">
    <property type="nucleotide sequence ID" value="NZ_CP036259.1"/>
</dbReference>
<dbReference type="CDD" id="cd05466">
    <property type="entry name" value="PBP2_LTTR_substrate"/>
    <property type="match status" value="1"/>
</dbReference>
<evidence type="ECO:0000256" key="1">
    <source>
        <dbReference type="ARBA" id="ARBA00009437"/>
    </source>
</evidence>
<dbReference type="OrthoDB" id="1677645at2"/>
<dbReference type="Gene3D" id="3.40.190.290">
    <property type="match status" value="1"/>
</dbReference>
<keyword evidence="7" id="KW-1185">Reference proteome</keyword>
<dbReference type="EMBL" id="CP036259">
    <property type="protein sequence ID" value="QDR79480.1"/>
    <property type="molecule type" value="Genomic_DNA"/>
</dbReference>
<dbReference type="GO" id="GO:0005829">
    <property type="term" value="C:cytosol"/>
    <property type="evidence" value="ECO:0007669"/>
    <property type="project" value="TreeGrafter"/>
</dbReference>
<evidence type="ECO:0000256" key="3">
    <source>
        <dbReference type="ARBA" id="ARBA00023125"/>
    </source>
</evidence>
<dbReference type="InterPro" id="IPR000847">
    <property type="entry name" value="LysR_HTH_N"/>
</dbReference>
<dbReference type="PRINTS" id="PR00039">
    <property type="entry name" value="HTHLYSR"/>
</dbReference>
<dbReference type="Gene3D" id="1.10.10.10">
    <property type="entry name" value="Winged helix-like DNA-binding domain superfamily/Winged helix DNA-binding domain"/>
    <property type="match status" value="1"/>
</dbReference>
<dbReference type="Pfam" id="PF03466">
    <property type="entry name" value="LysR_substrate"/>
    <property type="match status" value="1"/>
</dbReference>
<name>A0A517DQ46_9FIRM</name>
<dbReference type="InterPro" id="IPR036390">
    <property type="entry name" value="WH_DNA-bd_sf"/>
</dbReference>
<dbReference type="PROSITE" id="PS50931">
    <property type="entry name" value="HTH_LYSR"/>
    <property type="match status" value="1"/>
</dbReference>
<reference evidence="6 7" key="1">
    <citation type="submission" date="2019-02" db="EMBL/GenBank/DDBJ databases">
        <title>Closed genome of Sporomusa termitida DSM 4440.</title>
        <authorList>
            <person name="Poehlein A."/>
            <person name="Daniel R."/>
        </authorList>
    </citation>
    <scope>NUCLEOTIDE SEQUENCE [LARGE SCALE GENOMIC DNA]</scope>
    <source>
        <strain evidence="6 7">DSM 4440</strain>
    </source>
</reference>
<evidence type="ECO:0000256" key="4">
    <source>
        <dbReference type="ARBA" id="ARBA00023163"/>
    </source>
</evidence>
<gene>
    <name evidence="6" type="primary">cmpR</name>
    <name evidence="6" type="ORF">SPTER_07550</name>
</gene>
<evidence type="ECO:0000313" key="7">
    <source>
        <dbReference type="Proteomes" id="UP000320776"/>
    </source>
</evidence>